<feature type="region of interest" description="Disordered" evidence="1">
    <location>
        <begin position="740"/>
        <end position="762"/>
    </location>
</feature>
<keyword evidence="5" id="KW-1185">Reference proteome</keyword>
<organism evidence="4 5">
    <name type="scientific">Apiospora marii</name>
    <dbReference type="NCBI Taxonomy" id="335849"/>
    <lineage>
        <taxon>Eukaryota</taxon>
        <taxon>Fungi</taxon>
        <taxon>Dikarya</taxon>
        <taxon>Ascomycota</taxon>
        <taxon>Pezizomycotina</taxon>
        <taxon>Sordariomycetes</taxon>
        <taxon>Xylariomycetidae</taxon>
        <taxon>Amphisphaeriales</taxon>
        <taxon>Apiosporaceae</taxon>
        <taxon>Apiospora</taxon>
    </lineage>
</organism>
<feature type="compositionally biased region" description="Polar residues" evidence="1">
    <location>
        <begin position="820"/>
        <end position="860"/>
    </location>
</feature>
<name>A0ABR1S898_9PEZI</name>
<dbReference type="Pfam" id="PF26013">
    <property type="entry name" value="DUF8004"/>
    <property type="match status" value="1"/>
</dbReference>
<dbReference type="PANTHER" id="PTHR39601:SF1">
    <property type="entry name" value="CHORIOGENIN HMINOR"/>
    <property type="match status" value="1"/>
</dbReference>
<dbReference type="EMBL" id="JAQQWI010000007">
    <property type="protein sequence ID" value="KAK8027449.1"/>
    <property type="molecule type" value="Genomic_DNA"/>
</dbReference>
<dbReference type="PANTHER" id="PTHR39601">
    <property type="entry name" value="CHORIOGENIN HMINOR"/>
    <property type="match status" value="1"/>
</dbReference>
<feature type="region of interest" description="Disordered" evidence="1">
    <location>
        <begin position="815"/>
        <end position="878"/>
    </location>
</feature>
<evidence type="ECO:0000256" key="2">
    <source>
        <dbReference type="SAM" id="Phobius"/>
    </source>
</evidence>
<protein>
    <recommendedName>
        <fullName evidence="3">DUF8004 domain-containing protein</fullName>
    </recommendedName>
</protein>
<dbReference type="InterPro" id="IPR058317">
    <property type="entry name" value="DUF8004"/>
</dbReference>
<comment type="caution">
    <text evidence="4">The sequence shown here is derived from an EMBL/GenBank/DDBJ whole genome shotgun (WGS) entry which is preliminary data.</text>
</comment>
<reference evidence="4 5" key="1">
    <citation type="submission" date="2023-01" db="EMBL/GenBank/DDBJ databases">
        <title>Analysis of 21 Apiospora genomes using comparative genomics revels a genus with tremendous synthesis potential of carbohydrate active enzymes and secondary metabolites.</title>
        <authorList>
            <person name="Sorensen T."/>
        </authorList>
    </citation>
    <scope>NUCLEOTIDE SEQUENCE [LARGE SCALE GENOMIC DNA]</scope>
    <source>
        <strain evidence="4 5">CBS 20057</strain>
    </source>
</reference>
<keyword evidence="2" id="KW-0472">Membrane</keyword>
<evidence type="ECO:0000313" key="5">
    <source>
        <dbReference type="Proteomes" id="UP001396898"/>
    </source>
</evidence>
<proteinExistence type="predicted"/>
<accession>A0ABR1S898</accession>
<feature type="region of interest" description="Disordered" evidence="1">
    <location>
        <begin position="925"/>
        <end position="944"/>
    </location>
</feature>
<keyword evidence="2" id="KW-0812">Transmembrane</keyword>
<evidence type="ECO:0000259" key="3">
    <source>
        <dbReference type="Pfam" id="PF26013"/>
    </source>
</evidence>
<evidence type="ECO:0000313" key="4">
    <source>
        <dbReference type="EMBL" id="KAK8027449.1"/>
    </source>
</evidence>
<dbReference type="Proteomes" id="UP001396898">
    <property type="component" value="Unassembled WGS sequence"/>
</dbReference>
<gene>
    <name evidence="4" type="ORF">PG991_004505</name>
</gene>
<keyword evidence="2" id="KW-1133">Transmembrane helix</keyword>
<feature type="transmembrane region" description="Helical" evidence="2">
    <location>
        <begin position="117"/>
        <end position="142"/>
    </location>
</feature>
<sequence length="1061" mass="117657">MEQQASNNNQKDQESTIYMYLSRLGQPMDLWSSRETISKTRTGSNRDRRLQLESVACETPGQQLTPSPSPAQSTTTQLDIGDTVDCLLPLIGESACPAPWFSVVEELRRPSPRFANAFIASAAGISIPVLFVVSAADVWFAISGPGSLPTGQINTEEPPTARSRPLASLLLWHLWASQPSKDMSLQRDPSLYNGVSQRLRGWKSKKSDKHATAHISTNPTVMRWDGAARSSSSWDSIRRDPELWYREGDCYVHLYGRGQSQRGPAFKIPFATLLKADCYPLVEKYICQDVVEPSASTSSGRLPVSPRNEELLCLPLQTLSGRRALGSALITLAETMHLFRNPDVDNLSDLMSYMDEEGYLYLKSQPSHALAILHLAEVLQIRDLYINAFAHCCGMSDQLFLGPEYQLVSSVTRRLIRRAKVEMELRLGQMGSMLKTFLQDELSEAHLGLNPGARAHLERFRTLLQGVYATKFGYYPPPSIDPRTTVFELDVFRVMSRDFKALYRYLVNEDLDSTQGVPIVSQGGICTLQSVQAFDTRYRFTTLSKPFPLLPQLQPTTISKRTSWFGIYTKPGATQKANTHVALLKATNQGKMSLLENDLVRAYRKFEEDSIYNPLKADRLENLSPVDARKVRWILVYTVHQCLRQVMQPPPEIKDAADTPYHLCISTTNIPPWKDELPVHPNFQKQLTEITRNPSISTLRWSAFSGYQTPPPTPGSPDVRAEIKPDIDYFTLNRQRNASDTKLVISNPRTPTKRSSLTKSLREKRRSLGLFKGSQAEAASPQTNRKSAQYHEIVVHGYGNGTNGVEFASQPVTPVEVGSDSYTTRSSSTASETGGSNDGTNSEHGTTSTKGTSIVDSSCVESPMPMTPTLPPANNSHFSWASRRSSICVPARSRIDAENFDAVSPPPRSATICAKSPPRLRRHLQMPARPSGFPKQRSQSVHHGYRKSMEPLPLQIRKTSREEADAILRASRPRPLLETTGESDATITTTAGTASATVTAASSNDNDVLQTPVPSSPTVWDDIKALMEVRASRLGFPSGTGDDILPEWDMYGLGGLTEPKP</sequence>
<evidence type="ECO:0000256" key="1">
    <source>
        <dbReference type="SAM" id="MobiDB-lite"/>
    </source>
</evidence>
<feature type="domain" description="DUF8004" evidence="3">
    <location>
        <begin position="348"/>
        <end position="438"/>
    </location>
</feature>
<feature type="compositionally biased region" description="Polar residues" evidence="1">
    <location>
        <begin position="747"/>
        <end position="759"/>
    </location>
</feature>